<accession>A0ABM9NKQ0</accession>
<protein>
    <submittedName>
        <fullName evidence="1">Uncharacterized protein</fullName>
    </submittedName>
</protein>
<dbReference type="Proteomes" id="UP001497493">
    <property type="component" value="Chromosome"/>
</dbReference>
<organism evidence="1 2">
    <name type="scientific">Candidatus Methylocalor cossyra</name>
    <dbReference type="NCBI Taxonomy" id="3108543"/>
    <lineage>
        <taxon>Bacteria</taxon>
        <taxon>Pseudomonadati</taxon>
        <taxon>Pseudomonadota</taxon>
        <taxon>Gammaproteobacteria</taxon>
        <taxon>Methylococcales</taxon>
        <taxon>Methylococcaceae</taxon>
        <taxon>Candidatus Methylocalor</taxon>
    </lineage>
</organism>
<proteinExistence type="predicted"/>
<evidence type="ECO:0000313" key="2">
    <source>
        <dbReference type="Proteomes" id="UP001497493"/>
    </source>
</evidence>
<gene>
    <name evidence="1" type="ORF">MECH1_V1_2438</name>
</gene>
<dbReference type="EMBL" id="OZ026884">
    <property type="protein sequence ID" value="CAL1241214.1"/>
    <property type="molecule type" value="Genomic_DNA"/>
</dbReference>
<evidence type="ECO:0000313" key="1">
    <source>
        <dbReference type="EMBL" id="CAL1241214.1"/>
    </source>
</evidence>
<name>A0ABM9NKQ0_9GAMM</name>
<reference evidence="1 2" key="1">
    <citation type="submission" date="2024-04" db="EMBL/GenBank/DDBJ databases">
        <authorList>
            <person name="Cremers G."/>
        </authorList>
    </citation>
    <scope>NUCLEOTIDE SEQUENCE [LARGE SCALE GENOMIC DNA]</scope>
    <source>
        <strain evidence="1">MeCH1-AG</strain>
    </source>
</reference>
<sequence length="45" mass="5258">MQRTGILYRTARQALSDKIKRRDGSLKASVWLGIWVIETLPFRIL</sequence>
<keyword evidence="2" id="KW-1185">Reference proteome</keyword>